<sequence length="323" mass="35236">MSKGSKVSALKRIGLLAVGVVTLGLIISGCDGPEDQAVNGQQIGMAEDHHMHEAGKQTDKGADMDMSVEMDHASMGHEHAGHAMDHSGLSETSDGIQAVMAAASDPLTAGRMETLKLQIEGNDRMPITKFDVSHEKLLHLIIVSEDLSDFRHVHPEYAGNGVFTVRTQFEHGGRYKWFADFVPDGAKSVTRSGWLTIDGKPIYDAPPLKADTKLEQEADGLRVKLSISETTHGKAAALAFRFYDAKTSQPVSDLQPYLGAVGHVVILSSDTERYLHVHPSDEKTSGPEAVFHTNFPNAGVYKVWGQFKRADRVITVPFIIEIR</sequence>
<reference evidence="1 2" key="1">
    <citation type="submission" date="2010-07" db="EMBL/GenBank/DDBJ databases">
        <title>The draft genome of Paenibacillus curdlanolyticus YK9.</title>
        <authorList>
            <consortium name="US DOE Joint Genome Institute (JGI-PGF)"/>
            <person name="Lucas S."/>
            <person name="Copeland A."/>
            <person name="Lapidus A."/>
            <person name="Cheng J.-F."/>
            <person name="Bruce D."/>
            <person name="Goodwin L."/>
            <person name="Pitluck S."/>
            <person name="Land M.L."/>
            <person name="Hauser L."/>
            <person name="Chang Y.-J."/>
            <person name="Jeffries C."/>
            <person name="Anderson I.J."/>
            <person name="Johnson E."/>
            <person name="Loganathan U."/>
            <person name="Mulhopadhyay B."/>
            <person name="Kyrpides N."/>
            <person name="Woyke T.J."/>
        </authorList>
    </citation>
    <scope>NUCLEOTIDE SEQUENCE [LARGE SCALE GENOMIC DNA]</scope>
    <source>
        <strain evidence="1 2">YK9</strain>
    </source>
</reference>
<keyword evidence="2" id="KW-1185">Reference proteome</keyword>
<dbReference type="AlphaFoldDB" id="E0IB14"/>
<name>E0IB14_9BACL</name>
<dbReference type="STRING" id="717606.PaecuDRAFT_2741"/>
<dbReference type="OrthoDB" id="128043at2"/>
<dbReference type="RefSeq" id="WP_006038731.1">
    <property type="nucleotide sequence ID" value="NZ_AEDD01000007.1"/>
</dbReference>
<accession>E0IB14</accession>
<organism evidence="1 2">
    <name type="scientific">Paenibacillus curdlanolyticus YK9</name>
    <dbReference type="NCBI Taxonomy" id="717606"/>
    <lineage>
        <taxon>Bacteria</taxon>
        <taxon>Bacillati</taxon>
        <taxon>Bacillota</taxon>
        <taxon>Bacilli</taxon>
        <taxon>Bacillales</taxon>
        <taxon>Paenibacillaceae</taxon>
        <taxon>Paenibacillus</taxon>
    </lineage>
</organism>
<dbReference type="eggNOG" id="COG2217">
    <property type="taxonomic scope" value="Bacteria"/>
</dbReference>
<protein>
    <recommendedName>
        <fullName evidence="3">Secreted protein</fullName>
    </recommendedName>
</protein>
<proteinExistence type="predicted"/>
<evidence type="ECO:0000313" key="2">
    <source>
        <dbReference type="Proteomes" id="UP000005387"/>
    </source>
</evidence>
<dbReference type="Proteomes" id="UP000005387">
    <property type="component" value="Unassembled WGS sequence"/>
</dbReference>
<evidence type="ECO:0008006" key="3">
    <source>
        <dbReference type="Google" id="ProtNLM"/>
    </source>
</evidence>
<dbReference type="PROSITE" id="PS51257">
    <property type="entry name" value="PROKAR_LIPOPROTEIN"/>
    <property type="match status" value="1"/>
</dbReference>
<evidence type="ECO:0000313" key="1">
    <source>
        <dbReference type="EMBL" id="EFM10305.1"/>
    </source>
</evidence>
<gene>
    <name evidence="1" type="ORF">PaecuDRAFT_2741</name>
</gene>
<dbReference type="EMBL" id="AEDD01000007">
    <property type="protein sequence ID" value="EFM10305.1"/>
    <property type="molecule type" value="Genomic_DNA"/>
</dbReference>